<proteinExistence type="predicted"/>
<sequence length="60" mass="7065">KDRWGRRDRGERGSQGVDKRAQRWRRLTLDREDKDTVTADRSVTVLREARGAIGGVVQWW</sequence>
<dbReference type="EMBL" id="JASCZI010121776">
    <property type="protein sequence ID" value="MED6162924.1"/>
    <property type="molecule type" value="Genomic_DNA"/>
</dbReference>
<keyword evidence="2" id="KW-1185">Reference proteome</keyword>
<name>A0ABU6UPC7_9FABA</name>
<evidence type="ECO:0000313" key="1">
    <source>
        <dbReference type="EMBL" id="MED6162924.1"/>
    </source>
</evidence>
<gene>
    <name evidence="1" type="ORF">PIB30_075049</name>
</gene>
<dbReference type="Proteomes" id="UP001341840">
    <property type="component" value="Unassembled WGS sequence"/>
</dbReference>
<reference evidence="1 2" key="1">
    <citation type="journal article" date="2023" name="Plants (Basel)">
        <title>Bridging the Gap: Combining Genomics and Transcriptomics Approaches to Understand Stylosanthes scabra, an Orphan Legume from the Brazilian Caatinga.</title>
        <authorList>
            <person name="Ferreira-Neto J.R.C."/>
            <person name="da Silva M.D."/>
            <person name="Binneck E."/>
            <person name="de Melo N.F."/>
            <person name="da Silva R.H."/>
            <person name="de Melo A.L.T.M."/>
            <person name="Pandolfi V."/>
            <person name="Bustamante F.O."/>
            <person name="Brasileiro-Vidal A.C."/>
            <person name="Benko-Iseppon A.M."/>
        </authorList>
    </citation>
    <scope>NUCLEOTIDE SEQUENCE [LARGE SCALE GENOMIC DNA]</scope>
    <source>
        <tissue evidence="1">Leaves</tissue>
    </source>
</reference>
<accession>A0ABU6UPC7</accession>
<protein>
    <submittedName>
        <fullName evidence="1">Uncharacterized protein</fullName>
    </submittedName>
</protein>
<feature type="non-terminal residue" evidence="1">
    <location>
        <position position="1"/>
    </location>
</feature>
<organism evidence="1 2">
    <name type="scientific">Stylosanthes scabra</name>
    <dbReference type="NCBI Taxonomy" id="79078"/>
    <lineage>
        <taxon>Eukaryota</taxon>
        <taxon>Viridiplantae</taxon>
        <taxon>Streptophyta</taxon>
        <taxon>Embryophyta</taxon>
        <taxon>Tracheophyta</taxon>
        <taxon>Spermatophyta</taxon>
        <taxon>Magnoliopsida</taxon>
        <taxon>eudicotyledons</taxon>
        <taxon>Gunneridae</taxon>
        <taxon>Pentapetalae</taxon>
        <taxon>rosids</taxon>
        <taxon>fabids</taxon>
        <taxon>Fabales</taxon>
        <taxon>Fabaceae</taxon>
        <taxon>Papilionoideae</taxon>
        <taxon>50 kb inversion clade</taxon>
        <taxon>dalbergioids sensu lato</taxon>
        <taxon>Dalbergieae</taxon>
        <taxon>Pterocarpus clade</taxon>
        <taxon>Stylosanthes</taxon>
    </lineage>
</organism>
<comment type="caution">
    <text evidence="1">The sequence shown here is derived from an EMBL/GenBank/DDBJ whole genome shotgun (WGS) entry which is preliminary data.</text>
</comment>
<evidence type="ECO:0000313" key="2">
    <source>
        <dbReference type="Proteomes" id="UP001341840"/>
    </source>
</evidence>